<sequence>MSLCGCTIASTTGVGSDEGWIEAFAFAYTAAILATDESDQTATLPTSGTATYTGGMYLDMTRPGAKDHDLMLASMTLEAAFSASSGTISGRVENAGRIPVYDPKFAGFESLLTDRTLTPEEAKTTAVEATNADALAILNGALEIAETTITDQHINTRLSGNLTGDDTDIDIDAPIYGFLTGADADGVRITGTNFGNIEMTLNGDKIDAYLNGYAKRD</sequence>
<accession>A3VC35</accession>
<organism evidence="1 2">
    <name type="scientific">Maritimibacter alkaliphilus HTCC2654</name>
    <dbReference type="NCBI Taxonomy" id="314271"/>
    <lineage>
        <taxon>Bacteria</taxon>
        <taxon>Pseudomonadati</taxon>
        <taxon>Pseudomonadota</taxon>
        <taxon>Alphaproteobacteria</taxon>
        <taxon>Rhodobacterales</taxon>
        <taxon>Roseobacteraceae</taxon>
        <taxon>Maritimibacter</taxon>
    </lineage>
</organism>
<dbReference type="EMBL" id="AAMT01000002">
    <property type="protein sequence ID" value="EAQ14518.1"/>
    <property type="molecule type" value="Genomic_DNA"/>
</dbReference>
<gene>
    <name evidence="1" type="ORF">RB2654_17651</name>
</gene>
<dbReference type="Proteomes" id="UP000002931">
    <property type="component" value="Unassembled WGS sequence"/>
</dbReference>
<keyword evidence="2" id="KW-1185">Reference proteome</keyword>
<evidence type="ECO:0000313" key="1">
    <source>
        <dbReference type="EMBL" id="EAQ14518.1"/>
    </source>
</evidence>
<comment type="caution">
    <text evidence="1">The sequence shown here is derived from an EMBL/GenBank/DDBJ whole genome shotgun (WGS) entry which is preliminary data.</text>
</comment>
<reference evidence="1 2" key="1">
    <citation type="journal article" date="2010" name="J. Bacteriol.">
        <title>Genome sequences of Pelagibaca bermudensis HTCC2601T and Maritimibacter alkaliphilus HTCC2654T, the type strains of two marine Roseobacter genera.</title>
        <authorList>
            <person name="Thrash J.C."/>
            <person name="Cho J.C."/>
            <person name="Ferriera S."/>
            <person name="Johnson J."/>
            <person name="Vergin K.L."/>
            <person name="Giovannoni S.J."/>
        </authorList>
    </citation>
    <scope>NUCLEOTIDE SEQUENCE [LARGE SCALE GENOMIC DNA]</scope>
    <source>
        <strain evidence="1 2">HTCC2654</strain>
    </source>
</reference>
<dbReference type="AlphaFoldDB" id="A3VC35"/>
<name>A3VC35_9RHOB</name>
<proteinExistence type="predicted"/>
<evidence type="ECO:0000313" key="2">
    <source>
        <dbReference type="Proteomes" id="UP000002931"/>
    </source>
</evidence>
<dbReference type="HOGENOM" id="CLU_1271034_0_0_5"/>
<protein>
    <submittedName>
        <fullName evidence="1">Uncharacterized protein</fullName>
    </submittedName>
</protein>